<feature type="compositionally biased region" description="Low complexity" evidence="1">
    <location>
        <begin position="327"/>
        <end position="344"/>
    </location>
</feature>
<sequence length="521" mass="58551">MVTPVRKRSVWAAIAVGVSVLILLFTFFAYPTMVTTRFGLGDASKTPATATAGAEDLVAGKSSEASVTFTVTETIASVTEKVTMKETETVFVTVTEAAIVEDIAETTSSPASPSSVENYDLTEAPDMKFKPGPVDESLLKQAPTDWVGHIRDYLTLLKHPDQHTHTEIQVAERKVRWLQNKRVLMLADSVDRYMAVYMCRELNLAANVSMLGLHSTAQCRIPQLNFTILHWHIASMYTARPDWWWMSHMGNISFEARNEELFMANISAERATDVFGMNGRGPDLIVYQSMLWDWTSMTTSYNMEMGGGKSSGESGDHSGHMEHSGHGESSAPQPKAPKAPAKASSGRRRLSERDSERGIQARGTGEAFAAQRPFHWSELDFYRARQKRFIEYYREIFGADTPFMFRAVLQTRNAASTTVPLVQLDKMARFVAHAMDVEVFDWGHTISGYTQPFYDAFRDEIHPKRGAHTYIYGNMLLYYLFRASGGAEFRGKVTRWPATAGMSQAEAWNECHRYNMKLHSH</sequence>
<evidence type="ECO:0000313" key="4">
    <source>
        <dbReference type="Proteomes" id="UP001498771"/>
    </source>
</evidence>
<organism evidence="3 4">
    <name type="scientific">Myxozyma melibiosi</name>
    <dbReference type="NCBI Taxonomy" id="54550"/>
    <lineage>
        <taxon>Eukaryota</taxon>
        <taxon>Fungi</taxon>
        <taxon>Dikarya</taxon>
        <taxon>Ascomycota</taxon>
        <taxon>Saccharomycotina</taxon>
        <taxon>Lipomycetes</taxon>
        <taxon>Lipomycetales</taxon>
        <taxon>Lipomycetaceae</taxon>
        <taxon>Myxozyma</taxon>
    </lineage>
</organism>
<reference evidence="3 4" key="1">
    <citation type="submission" date="2024-03" db="EMBL/GenBank/DDBJ databases">
        <title>Genome-scale model development and genomic sequencing of the oleaginous clade Lipomyces.</title>
        <authorList>
            <consortium name="Lawrence Berkeley National Laboratory"/>
            <person name="Czajka J.J."/>
            <person name="Han Y."/>
            <person name="Kim J."/>
            <person name="Mondo S.J."/>
            <person name="Hofstad B.A."/>
            <person name="Robles A."/>
            <person name="Haridas S."/>
            <person name="Riley R."/>
            <person name="LaButti K."/>
            <person name="Pangilinan J."/>
            <person name="Andreopoulos W."/>
            <person name="Lipzen A."/>
            <person name="Yan J."/>
            <person name="Wang M."/>
            <person name="Ng V."/>
            <person name="Grigoriev I.V."/>
            <person name="Spatafora J.W."/>
            <person name="Magnuson J.K."/>
            <person name="Baker S.E."/>
            <person name="Pomraning K.R."/>
        </authorList>
    </citation>
    <scope>NUCLEOTIDE SEQUENCE [LARGE SCALE GENOMIC DNA]</scope>
    <source>
        <strain evidence="3 4">Phaff 52-87</strain>
    </source>
</reference>
<evidence type="ECO:0000256" key="1">
    <source>
        <dbReference type="SAM" id="MobiDB-lite"/>
    </source>
</evidence>
<dbReference type="GeneID" id="90036457"/>
<feature type="transmembrane region" description="Helical" evidence="2">
    <location>
        <begin position="12"/>
        <end position="30"/>
    </location>
</feature>
<dbReference type="RefSeq" id="XP_064770819.1">
    <property type="nucleotide sequence ID" value="XM_064910945.1"/>
</dbReference>
<feature type="compositionally biased region" description="Basic and acidic residues" evidence="1">
    <location>
        <begin position="349"/>
        <end position="359"/>
    </location>
</feature>
<evidence type="ECO:0000313" key="3">
    <source>
        <dbReference type="EMBL" id="KAK7207786.1"/>
    </source>
</evidence>
<evidence type="ECO:0000256" key="2">
    <source>
        <dbReference type="SAM" id="Phobius"/>
    </source>
</evidence>
<protein>
    <submittedName>
        <fullName evidence="3">Uncharacterized protein</fullName>
    </submittedName>
</protein>
<keyword evidence="4" id="KW-1185">Reference proteome</keyword>
<accession>A0ABR1FD58</accession>
<proteinExistence type="predicted"/>
<feature type="region of interest" description="Disordered" evidence="1">
    <location>
        <begin position="305"/>
        <end position="364"/>
    </location>
</feature>
<keyword evidence="2" id="KW-0472">Membrane</keyword>
<name>A0ABR1FD58_9ASCO</name>
<comment type="caution">
    <text evidence="3">The sequence shown here is derived from an EMBL/GenBank/DDBJ whole genome shotgun (WGS) entry which is preliminary data.</text>
</comment>
<keyword evidence="2" id="KW-0812">Transmembrane</keyword>
<dbReference type="Proteomes" id="UP001498771">
    <property type="component" value="Unassembled WGS sequence"/>
</dbReference>
<keyword evidence="2" id="KW-1133">Transmembrane helix</keyword>
<gene>
    <name evidence="3" type="ORF">BZA70DRAFT_265130</name>
</gene>
<dbReference type="EMBL" id="JBBJBU010000001">
    <property type="protein sequence ID" value="KAK7207786.1"/>
    <property type="molecule type" value="Genomic_DNA"/>
</dbReference>
<feature type="compositionally biased region" description="Basic and acidic residues" evidence="1">
    <location>
        <begin position="314"/>
        <end position="326"/>
    </location>
</feature>